<dbReference type="Gramene" id="OBART03G29540.1">
    <property type="protein sequence ID" value="OBART03G29540.1"/>
    <property type="gene ID" value="OBART03G29540"/>
</dbReference>
<proteinExistence type="predicted"/>
<accession>A0A0D3FME5</accession>
<dbReference type="AlphaFoldDB" id="A0A0D3FME5"/>
<protein>
    <submittedName>
        <fullName evidence="1">Uncharacterized protein</fullName>
    </submittedName>
</protein>
<reference evidence="1" key="2">
    <citation type="submission" date="2015-03" db="UniProtKB">
        <authorList>
            <consortium name="EnsemblPlants"/>
        </authorList>
    </citation>
    <scope>IDENTIFICATION</scope>
</reference>
<dbReference type="Proteomes" id="UP000026960">
    <property type="component" value="Chromosome 3"/>
</dbReference>
<dbReference type="HOGENOM" id="CLU_2816933_0_0_1"/>
<dbReference type="EnsemblPlants" id="OBART03G29540.1">
    <property type="protein sequence ID" value="OBART03G29540.1"/>
    <property type="gene ID" value="OBART03G29540"/>
</dbReference>
<name>A0A0D3FME5_9ORYZ</name>
<evidence type="ECO:0000313" key="2">
    <source>
        <dbReference type="Proteomes" id="UP000026960"/>
    </source>
</evidence>
<organism evidence="1">
    <name type="scientific">Oryza barthii</name>
    <dbReference type="NCBI Taxonomy" id="65489"/>
    <lineage>
        <taxon>Eukaryota</taxon>
        <taxon>Viridiplantae</taxon>
        <taxon>Streptophyta</taxon>
        <taxon>Embryophyta</taxon>
        <taxon>Tracheophyta</taxon>
        <taxon>Spermatophyta</taxon>
        <taxon>Magnoliopsida</taxon>
        <taxon>Liliopsida</taxon>
        <taxon>Poales</taxon>
        <taxon>Poaceae</taxon>
        <taxon>BOP clade</taxon>
        <taxon>Oryzoideae</taxon>
        <taxon>Oryzeae</taxon>
        <taxon>Oryzinae</taxon>
        <taxon>Oryza</taxon>
    </lineage>
</organism>
<sequence length="67" mass="6886">MGLWAAVGGLRLAARGSKGGQENGAVAGSGEPSAVAFLREAVGAVEDAGGRRDGGLWRRMWQRTAMT</sequence>
<dbReference type="PaxDb" id="65489-OBART03G29540.1"/>
<reference evidence="1" key="1">
    <citation type="journal article" date="2009" name="Rice">
        <title>De Novo Next Generation Sequencing of Plant Genomes.</title>
        <authorList>
            <person name="Rounsley S."/>
            <person name="Marri P.R."/>
            <person name="Yu Y."/>
            <person name="He R."/>
            <person name="Sisneros N."/>
            <person name="Goicoechea J.L."/>
            <person name="Lee S.J."/>
            <person name="Angelova A."/>
            <person name="Kudrna D."/>
            <person name="Luo M."/>
            <person name="Affourtit J."/>
            <person name="Desany B."/>
            <person name="Knight J."/>
            <person name="Niazi F."/>
            <person name="Egholm M."/>
            <person name="Wing R.A."/>
        </authorList>
    </citation>
    <scope>NUCLEOTIDE SEQUENCE [LARGE SCALE GENOMIC DNA]</scope>
    <source>
        <strain evidence="1">cv. IRGC 105608</strain>
    </source>
</reference>
<keyword evidence="2" id="KW-1185">Reference proteome</keyword>
<evidence type="ECO:0000313" key="1">
    <source>
        <dbReference type="EnsemblPlants" id="OBART03G29540.1"/>
    </source>
</evidence>